<dbReference type="PANTHER" id="PTHR45458:SF1">
    <property type="entry name" value="SHORT CHAIN DEHYDROGENASE"/>
    <property type="match status" value="1"/>
</dbReference>
<dbReference type="InterPro" id="IPR052184">
    <property type="entry name" value="SDR_enzymes"/>
</dbReference>
<keyword evidence="3" id="KW-1185">Reference proteome</keyword>
<sequence length="224" mass="23888">MANVLITGANRGIGLELVRHFSSRGDRVMAVCRESSEALDTLADQIIAGIDMTDAEAVQGLQTIVAELLDGGPLDILVNNAGIFENETLGQMDFEQIRRQFEVNSLAPLHLAHTLLPLMSAGSKIANIASRMGSMADNSSGGYYGYRASKAALNAFGKSLAEDLKPQGIAVAQLHPGFVQTRMVNFAGDISPQQAAEGLVARIDELTIHNSGGFWHANGQSLPW</sequence>
<organism evidence="2 3">
    <name type="scientific">Oceanobacter antarcticus</name>
    <dbReference type="NCBI Taxonomy" id="3133425"/>
    <lineage>
        <taxon>Bacteria</taxon>
        <taxon>Pseudomonadati</taxon>
        <taxon>Pseudomonadota</taxon>
        <taxon>Gammaproteobacteria</taxon>
        <taxon>Oceanospirillales</taxon>
        <taxon>Oceanospirillaceae</taxon>
        <taxon>Oceanobacter</taxon>
    </lineage>
</organism>
<reference evidence="2 3" key="1">
    <citation type="submission" date="2024-03" db="EMBL/GenBank/DDBJ databases">
        <title>High-quality draft genome sequence of Oceanobacter sp. wDCs-4.</title>
        <authorList>
            <person name="Dong C."/>
        </authorList>
    </citation>
    <scope>NUCLEOTIDE SEQUENCE [LARGE SCALE GENOMIC DNA]</scope>
    <source>
        <strain evidence="3">wDCs-4</strain>
    </source>
</reference>
<dbReference type="Pfam" id="PF00106">
    <property type="entry name" value="adh_short"/>
    <property type="match status" value="1"/>
</dbReference>
<dbReference type="PRINTS" id="PR00081">
    <property type="entry name" value="GDHRDH"/>
</dbReference>
<proteinExistence type="inferred from homology"/>
<gene>
    <name evidence="2" type="ORF">WG929_05510</name>
</gene>
<name>A0ABW8NFX3_9GAMM</name>
<dbReference type="InterPro" id="IPR036291">
    <property type="entry name" value="NAD(P)-bd_dom_sf"/>
</dbReference>
<comment type="similarity">
    <text evidence="1">Belongs to the short-chain dehydrogenases/reductases (SDR) family.</text>
</comment>
<dbReference type="Proteomes" id="UP001620597">
    <property type="component" value="Unassembled WGS sequence"/>
</dbReference>
<dbReference type="Gene3D" id="3.40.50.720">
    <property type="entry name" value="NAD(P)-binding Rossmann-like Domain"/>
    <property type="match status" value="1"/>
</dbReference>
<evidence type="ECO:0000313" key="3">
    <source>
        <dbReference type="Proteomes" id="UP001620597"/>
    </source>
</evidence>
<dbReference type="InterPro" id="IPR002347">
    <property type="entry name" value="SDR_fam"/>
</dbReference>
<comment type="caution">
    <text evidence="2">The sequence shown here is derived from an EMBL/GenBank/DDBJ whole genome shotgun (WGS) entry which is preliminary data.</text>
</comment>
<dbReference type="PANTHER" id="PTHR45458">
    <property type="entry name" value="SHORT-CHAIN DEHYDROGENASE/REDUCTASE SDR"/>
    <property type="match status" value="1"/>
</dbReference>
<dbReference type="CDD" id="cd05325">
    <property type="entry name" value="carb_red_sniffer_like_SDR_c"/>
    <property type="match status" value="1"/>
</dbReference>
<evidence type="ECO:0000313" key="2">
    <source>
        <dbReference type="EMBL" id="MFK4751863.1"/>
    </source>
</evidence>
<accession>A0ABW8NFX3</accession>
<protein>
    <submittedName>
        <fullName evidence="2">SDR family oxidoreductase</fullName>
    </submittedName>
</protein>
<dbReference type="PRINTS" id="PR00080">
    <property type="entry name" value="SDRFAMILY"/>
</dbReference>
<dbReference type="SUPFAM" id="SSF51735">
    <property type="entry name" value="NAD(P)-binding Rossmann-fold domains"/>
    <property type="match status" value="1"/>
</dbReference>
<evidence type="ECO:0000256" key="1">
    <source>
        <dbReference type="RuleBase" id="RU000363"/>
    </source>
</evidence>
<dbReference type="EMBL" id="JBBKTX010000005">
    <property type="protein sequence ID" value="MFK4751863.1"/>
    <property type="molecule type" value="Genomic_DNA"/>
</dbReference>
<dbReference type="RefSeq" id="WP_416205225.1">
    <property type="nucleotide sequence ID" value="NZ_JBBKTX010000005.1"/>
</dbReference>